<keyword evidence="4" id="KW-1185">Reference proteome</keyword>
<dbReference type="EMBL" id="JBIAWJ010000003">
    <property type="protein sequence ID" value="MFF4521782.1"/>
    <property type="molecule type" value="Genomic_DNA"/>
</dbReference>
<dbReference type="CDD" id="cd16936">
    <property type="entry name" value="HATPase_RsbW-like"/>
    <property type="match status" value="1"/>
</dbReference>
<organism evidence="3 4">
    <name type="scientific">Streptomyces bluensis</name>
    <dbReference type="NCBI Taxonomy" id="33897"/>
    <lineage>
        <taxon>Bacteria</taxon>
        <taxon>Bacillati</taxon>
        <taxon>Actinomycetota</taxon>
        <taxon>Actinomycetes</taxon>
        <taxon>Kitasatosporales</taxon>
        <taxon>Streptomycetaceae</taxon>
        <taxon>Streptomyces</taxon>
    </lineage>
</organism>
<evidence type="ECO:0000259" key="2">
    <source>
        <dbReference type="Pfam" id="PF13581"/>
    </source>
</evidence>
<feature type="domain" description="Histidine kinase/HSP90-like ATPase" evidence="2">
    <location>
        <begin position="17"/>
        <end position="122"/>
    </location>
</feature>
<reference evidence="3 4" key="1">
    <citation type="submission" date="2024-10" db="EMBL/GenBank/DDBJ databases">
        <title>The Natural Products Discovery Center: Release of the First 8490 Sequenced Strains for Exploring Actinobacteria Biosynthetic Diversity.</title>
        <authorList>
            <person name="Kalkreuter E."/>
            <person name="Kautsar S.A."/>
            <person name="Yang D."/>
            <person name="Bader C.D."/>
            <person name="Teijaro C.N."/>
            <person name="Fluegel L."/>
            <person name="Davis C.M."/>
            <person name="Simpson J.R."/>
            <person name="Lauterbach L."/>
            <person name="Steele A.D."/>
            <person name="Gui C."/>
            <person name="Meng S."/>
            <person name="Li G."/>
            <person name="Viehrig K."/>
            <person name="Ye F."/>
            <person name="Su P."/>
            <person name="Kiefer A.F."/>
            <person name="Nichols A."/>
            <person name="Cepeda A.J."/>
            <person name="Yan W."/>
            <person name="Fan B."/>
            <person name="Jiang Y."/>
            <person name="Adhikari A."/>
            <person name="Zheng C.-J."/>
            <person name="Schuster L."/>
            <person name="Cowan T.M."/>
            <person name="Smanski M.J."/>
            <person name="Chevrette M.G."/>
            <person name="De Carvalho L.P.S."/>
            <person name="Shen B."/>
        </authorList>
    </citation>
    <scope>NUCLEOTIDE SEQUENCE [LARGE SCALE GENOMIC DNA]</scope>
    <source>
        <strain evidence="3 4">NPDC001390</strain>
    </source>
</reference>
<comment type="caution">
    <text evidence="3">The sequence shown here is derived from an EMBL/GenBank/DDBJ whole genome shotgun (WGS) entry which is preliminary data.</text>
</comment>
<dbReference type="PANTHER" id="PTHR35526:SF3">
    <property type="entry name" value="ANTI-SIGMA-F FACTOR RSBW"/>
    <property type="match status" value="1"/>
</dbReference>
<dbReference type="Pfam" id="PF13581">
    <property type="entry name" value="HATPase_c_2"/>
    <property type="match status" value="1"/>
</dbReference>
<dbReference type="PANTHER" id="PTHR35526">
    <property type="entry name" value="ANTI-SIGMA-F FACTOR RSBW-RELATED"/>
    <property type="match status" value="1"/>
</dbReference>
<name>A0ABW6UEF5_9ACTN</name>
<dbReference type="InterPro" id="IPR036890">
    <property type="entry name" value="HATPase_C_sf"/>
</dbReference>
<dbReference type="InterPro" id="IPR003594">
    <property type="entry name" value="HATPase_dom"/>
</dbReference>
<evidence type="ECO:0000256" key="1">
    <source>
        <dbReference type="ARBA" id="ARBA00022527"/>
    </source>
</evidence>
<keyword evidence="1" id="KW-0418">Kinase</keyword>
<accession>A0ABW6UEF5</accession>
<dbReference type="GO" id="GO:0005524">
    <property type="term" value="F:ATP binding"/>
    <property type="evidence" value="ECO:0007669"/>
    <property type="project" value="UniProtKB-KW"/>
</dbReference>
<proteinExistence type="predicted"/>
<dbReference type="SUPFAM" id="SSF55874">
    <property type="entry name" value="ATPase domain of HSP90 chaperone/DNA topoisomerase II/histidine kinase"/>
    <property type="match status" value="1"/>
</dbReference>
<dbReference type="InterPro" id="IPR050267">
    <property type="entry name" value="Anti-sigma-factor_SerPK"/>
</dbReference>
<evidence type="ECO:0000313" key="4">
    <source>
        <dbReference type="Proteomes" id="UP001602058"/>
    </source>
</evidence>
<keyword evidence="3" id="KW-0067">ATP-binding</keyword>
<keyword evidence="1" id="KW-0723">Serine/threonine-protein kinase</keyword>
<protein>
    <submittedName>
        <fullName evidence="3">ATP-binding protein</fullName>
    </submittedName>
</protein>
<gene>
    <name evidence="3" type="ORF">ACFY1D_10085</name>
</gene>
<evidence type="ECO:0000313" key="3">
    <source>
        <dbReference type="EMBL" id="MFF4521782.1"/>
    </source>
</evidence>
<keyword evidence="3" id="KW-0547">Nucleotide-binding</keyword>
<sequence length="164" mass="17820">MTRRARIAVAGAPSAVAFARDRVIAHIQAWGVRLGEEEHDAIKLVASELITNAVVHATGFVTVGLHLNEERLLLVVHDCNPEPPRRQVTTEDDEGGRGLALVEFLAARHGWQPTSMGKKVWAEFEVPAPASAVEGRILSKRMRVLAPYANAHVVPERCALSLGP</sequence>
<dbReference type="Proteomes" id="UP001602058">
    <property type="component" value="Unassembled WGS sequence"/>
</dbReference>
<keyword evidence="1" id="KW-0808">Transferase</keyword>
<dbReference type="Gene3D" id="3.30.565.10">
    <property type="entry name" value="Histidine kinase-like ATPase, C-terminal domain"/>
    <property type="match status" value="1"/>
</dbReference>
<dbReference type="RefSeq" id="WP_387885237.1">
    <property type="nucleotide sequence ID" value="NZ_JBIAWJ010000003.1"/>
</dbReference>